<protein>
    <submittedName>
        <fullName evidence="1">Putative heme iron utilization protein, ChuX/HutX family</fullName>
    </submittedName>
</protein>
<gene>
    <name evidence="1" type="ORF">CRECT_0313</name>
</gene>
<dbReference type="KEGG" id="crx:CRECT_0313"/>
<dbReference type="InterPro" id="IPR053733">
    <property type="entry name" value="Heme_Transport_Util_sf"/>
</dbReference>
<organism evidence="1 2">
    <name type="scientific">Campylobacter rectus</name>
    <name type="common">Wolinella recta</name>
    <dbReference type="NCBI Taxonomy" id="203"/>
    <lineage>
        <taxon>Bacteria</taxon>
        <taxon>Pseudomonadati</taxon>
        <taxon>Campylobacterota</taxon>
        <taxon>Epsilonproteobacteria</taxon>
        <taxon>Campylobacterales</taxon>
        <taxon>Campylobacteraceae</taxon>
        <taxon>Campylobacter</taxon>
    </lineage>
</organism>
<dbReference type="EMBL" id="CP012543">
    <property type="protein sequence ID" value="QCD46010.1"/>
    <property type="molecule type" value="Genomic_DNA"/>
</dbReference>
<dbReference type="AlphaFoldDB" id="A0A6G5QK18"/>
<accession>A0A6G5QK18</accession>
<reference evidence="1 2" key="1">
    <citation type="submission" date="2016-07" db="EMBL/GenBank/DDBJ databases">
        <title>Comparative genomics of the Campylobacter concisus group.</title>
        <authorList>
            <person name="Miller W.G."/>
            <person name="Yee E."/>
            <person name="Chapman M.H."/>
            <person name="Huynh S."/>
            <person name="Bono J.L."/>
            <person name="On S.L.W."/>
            <person name="StLeger J."/>
            <person name="Foster G."/>
            <person name="Parker C.T."/>
        </authorList>
    </citation>
    <scope>NUCLEOTIDE SEQUENCE [LARGE SCALE GENOMIC DNA]</scope>
    <source>
        <strain evidence="1 2">ATCC 33238</strain>
    </source>
</reference>
<evidence type="ECO:0000313" key="2">
    <source>
        <dbReference type="Proteomes" id="UP000502377"/>
    </source>
</evidence>
<name>A0A6G5QK18_CAMRE</name>
<evidence type="ECO:0000313" key="1">
    <source>
        <dbReference type="EMBL" id="QCD46010.1"/>
    </source>
</evidence>
<dbReference type="CDD" id="cd16829">
    <property type="entry name" value="ChuX_HutX-like"/>
    <property type="match status" value="1"/>
</dbReference>
<dbReference type="NCBIfam" id="TIGR04108">
    <property type="entry name" value="HutX"/>
    <property type="match status" value="1"/>
</dbReference>
<sequence length="164" mass="18989">MNDLKKQIDELFEDKKMSVYDAAKKLGVREYDILQHRGEEEFKEVGKEHLDKIFEEVSTWGEMLFIKNTPEFIIEIKVNVAMPKKAHGFLNFSGKSGFLGGHLKEDAIAKIGFASTKFMGLLGRSLHFYDSENNIIFKLYVSRDDKMKLNEVQEQKFLALKNSF</sequence>
<dbReference type="RefSeq" id="WP_004318852.1">
    <property type="nucleotide sequence ID" value="NZ_CP012543.1"/>
</dbReference>
<dbReference type="InterPro" id="IPR010413">
    <property type="entry name" value="HutX-like"/>
</dbReference>
<dbReference type="Pfam" id="PF06228">
    <property type="entry name" value="ChuX_HutX"/>
    <property type="match status" value="1"/>
</dbReference>
<proteinExistence type="predicted"/>
<dbReference type="SUPFAM" id="SSF144064">
    <property type="entry name" value="Heme iron utilization protein-like"/>
    <property type="match status" value="1"/>
</dbReference>
<dbReference type="Gene3D" id="3.40.1570.10">
    <property type="entry name" value="HemS/ChuS/ChuX like domains"/>
    <property type="match status" value="1"/>
</dbReference>
<dbReference type="Proteomes" id="UP000502377">
    <property type="component" value="Chromosome"/>
</dbReference>